<dbReference type="InterPro" id="IPR002686">
    <property type="entry name" value="Transposase_17"/>
</dbReference>
<comment type="caution">
    <text evidence="2">The sequence shown here is derived from an EMBL/GenBank/DDBJ whole genome shotgun (WGS) entry which is preliminary data.</text>
</comment>
<dbReference type="Gene3D" id="3.30.70.1290">
    <property type="entry name" value="Transposase IS200-like"/>
    <property type="match status" value="1"/>
</dbReference>
<protein>
    <submittedName>
        <fullName evidence="2">Transposase</fullName>
    </submittedName>
</protein>
<dbReference type="PATRIC" id="fig|659018.3.peg.1190"/>
<dbReference type="PANTHER" id="PTHR36966:SF1">
    <property type="entry name" value="REP-ASSOCIATED TYROSINE TRANSPOSASE"/>
    <property type="match status" value="1"/>
</dbReference>
<dbReference type="EMBL" id="LDJP01000032">
    <property type="protein sequence ID" value="KRG86773.1"/>
    <property type="molecule type" value="Genomic_DNA"/>
</dbReference>
<sequence length="155" mass="17643">MDCLPRKGHHALRKGRSSLPGHIYHVTATTRSRAPRFADHRLAQAACRCFEDAAVLGDARLLTWVLMPDHAHWLVQLGQLRSLPGAIHALKAFSTRNIHRELGGCGSIWSRAYHDHALRRDEDVLTVARYIVANPLRARLVKRIGDYPYWNAIWL</sequence>
<feature type="domain" description="Transposase IS200-like" evidence="1">
    <location>
        <begin position="19"/>
        <end position="134"/>
    </location>
</feature>
<organism evidence="2 3">
    <name type="scientific">Stenotrophomonas daejeonensis</name>
    <dbReference type="NCBI Taxonomy" id="659018"/>
    <lineage>
        <taxon>Bacteria</taxon>
        <taxon>Pseudomonadati</taxon>
        <taxon>Pseudomonadota</taxon>
        <taxon>Gammaproteobacteria</taxon>
        <taxon>Lysobacterales</taxon>
        <taxon>Lysobacteraceae</taxon>
        <taxon>Stenotrophomonas</taxon>
    </lineage>
</organism>
<dbReference type="SUPFAM" id="SSF143422">
    <property type="entry name" value="Transposase IS200-like"/>
    <property type="match status" value="1"/>
</dbReference>
<proteinExistence type="predicted"/>
<dbReference type="SMART" id="SM01321">
    <property type="entry name" value="Y1_Tnp"/>
    <property type="match status" value="1"/>
</dbReference>
<dbReference type="GO" id="GO:0006313">
    <property type="term" value="P:DNA transposition"/>
    <property type="evidence" value="ECO:0007669"/>
    <property type="project" value="InterPro"/>
</dbReference>
<dbReference type="InterPro" id="IPR052715">
    <property type="entry name" value="RAYT_transposase"/>
</dbReference>
<name>A0A0R0DYP7_9GAMM</name>
<dbReference type="PANTHER" id="PTHR36966">
    <property type="entry name" value="REP-ASSOCIATED TYROSINE TRANSPOSASE"/>
    <property type="match status" value="1"/>
</dbReference>
<evidence type="ECO:0000259" key="1">
    <source>
        <dbReference type="SMART" id="SM01321"/>
    </source>
</evidence>
<dbReference type="InterPro" id="IPR036515">
    <property type="entry name" value="Transposase_17_sf"/>
</dbReference>
<dbReference type="NCBIfam" id="NF047646">
    <property type="entry name" value="REP_Tyr_transpos"/>
    <property type="match status" value="1"/>
</dbReference>
<dbReference type="RefSeq" id="WP_057640407.1">
    <property type="nucleotide sequence ID" value="NZ_LDJP01000032.1"/>
</dbReference>
<dbReference type="GO" id="GO:0043565">
    <property type="term" value="F:sequence-specific DNA binding"/>
    <property type="evidence" value="ECO:0007669"/>
    <property type="project" value="TreeGrafter"/>
</dbReference>
<dbReference type="AlphaFoldDB" id="A0A0R0DYP7"/>
<gene>
    <name evidence="2" type="ORF">ABB34_06325</name>
</gene>
<evidence type="ECO:0000313" key="3">
    <source>
        <dbReference type="Proteomes" id="UP000050940"/>
    </source>
</evidence>
<reference evidence="2 3" key="1">
    <citation type="submission" date="2015-05" db="EMBL/GenBank/DDBJ databases">
        <title>Genome sequencing and analysis of members of genus Stenotrophomonas.</title>
        <authorList>
            <person name="Patil P.P."/>
            <person name="Midha S."/>
            <person name="Patil P.B."/>
        </authorList>
    </citation>
    <scope>NUCLEOTIDE SEQUENCE [LARGE SCALE GENOMIC DNA]</scope>
    <source>
        <strain evidence="2 3">JCM 16244</strain>
    </source>
</reference>
<dbReference type="Proteomes" id="UP000050940">
    <property type="component" value="Unassembled WGS sequence"/>
</dbReference>
<keyword evidence="3" id="KW-1185">Reference proteome</keyword>
<dbReference type="Pfam" id="PF01797">
    <property type="entry name" value="Y1_Tnp"/>
    <property type="match status" value="1"/>
</dbReference>
<dbReference type="GO" id="GO:0004803">
    <property type="term" value="F:transposase activity"/>
    <property type="evidence" value="ECO:0007669"/>
    <property type="project" value="InterPro"/>
</dbReference>
<accession>A0A0R0DYP7</accession>
<evidence type="ECO:0000313" key="2">
    <source>
        <dbReference type="EMBL" id="KRG86773.1"/>
    </source>
</evidence>
<dbReference type="STRING" id="659018.ABB34_06325"/>